<evidence type="ECO:0000256" key="10">
    <source>
        <dbReference type="ARBA" id="ARBA00022989"/>
    </source>
</evidence>
<evidence type="ECO:0000256" key="3">
    <source>
        <dbReference type="ARBA" id="ARBA00012438"/>
    </source>
</evidence>
<keyword evidence="11" id="KW-0902">Two-component regulatory system</keyword>
<dbReference type="CDD" id="cd00082">
    <property type="entry name" value="HisKA"/>
    <property type="match status" value="1"/>
</dbReference>
<evidence type="ECO:0000256" key="6">
    <source>
        <dbReference type="ARBA" id="ARBA00022692"/>
    </source>
</evidence>
<dbReference type="Gene3D" id="3.30.450.20">
    <property type="entry name" value="PAS domain"/>
    <property type="match status" value="2"/>
</dbReference>
<dbReference type="InterPro" id="IPR005467">
    <property type="entry name" value="His_kinase_dom"/>
</dbReference>
<evidence type="ECO:0000256" key="5">
    <source>
        <dbReference type="ARBA" id="ARBA00022679"/>
    </source>
</evidence>
<keyword evidence="17" id="KW-0614">Plasmid</keyword>
<evidence type="ECO:0000313" key="17">
    <source>
        <dbReference type="EMBL" id="BCF92913.1"/>
    </source>
</evidence>
<dbReference type="SUPFAM" id="SSF55785">
    <property type="entry name" value="PYP-like sensor domain (PAS domain)"/>
    <property type="match status" value="2"/>
</dbReference>
<feature type="transmembrane region" description="Helical" evidence="13">
    <location>
        <begin position="49"/>
        <end position="74"/>
    </location>
</feature>
<gene>
    <name evidence="17" type="ORF">PPGU16_59800</name>
</gene>
<evidence type="ECO:0000259" key="14">
    <source>
        <dbReference type="PROSITE" id="PS50109"/>
    </source>
</evidence>
<sequence length="614" mass="68060">MATLRSSGKKGTWRYLIVLWISGCLLLAAIAAVGVWARMHFATVSFCMLIAIVLISLLDSFISSALFSTAGALLLNYFFTPPEYSFEISEASDIFPLAAFLVSSVAVTSLVRRGRESERRLREQARLLDLSHDAIFVRDNRDVITYWNHAAEALYGWRQSEALGKDASELLNTVFPISREELQLILLSDGHWEGELRHTNRRGDQVIVSSRWTLQRDENGEPVGTLESNNDITERLRAEDRLRRIQAQYLDEVQKLSRTGSFGWEVKTGEVFWSAQAFEIFEYDLNEAPTLAMVRNRLHPDDVAVFEQMLKDANAGQIANFDVELRLSFPGDRSKQLHIVGRVGPNGSPDSRQFIGAVMDVTTARQADERLRRAMTELSRANRASALGELGASIAHEVGQPLSAISTNAEACRMWLMRDPPYFDEVREGVEQIIAAGSRAGAIVQRIRRLIKGMPSEHTAIDINDVIEEVVGIVRRDIERQRGKFRLILAPGLPLVVGDRVQLQQVIINLVLNGIQAMSTTTANKEITVVSQRDAGGNVVVSVRDSGPGIAAENLPRLFDPFFTTRSSGMGMGLAICTSILKVHGGRLVAENNDDGQGATFRFVLPPMNDSKAA</sequence>
<evidence type="ECO:0000259" key="16">
    <source>
        <dbReference type="PROSITE" id="PS50113"/>
    </source>
</evidence>
<dbReference type="GO" id="GO:0005524">
    <property type="term" value="F:ATP binding"/>
    <property type="evidence" value="ECO:0007669"/>
    <property type="project" value="UniProtKB-KW"/>
</dbReference>
<dbReference type="SUPFAM" id="SSF47384">
    <property type="entry name" value="Homodimeric domain of signal transducing histidine kinase"/>
    <property type="match status" value="1"/>
</dbReference>
<accession>A0A7I8BWJ0</accession>
<dbReference type="RefSeq" id="WP_180726410.1">
    <property type="nucleotide sequence ID" value="NZ_AP023176.1"/>
</dbReference>
<reference evidence="17 18" key="1">
    <citation type="journal article" date="2020" name="Genes (Basel)">
        <title>Genomic Comparison of Insect Gut Symbionts from Divergent Burkholderia Subclades.</title>
        <authorList>
            <person name="Takeshita K."/>
            <person name="Kikuchi Y."/>
        </authorList>
    </citation>
    <scope>NUCLEOTIDE SEQUENCE [LARGE SCALE GENOMIC DNA]</scope>
    <source>
        <strain evidence="17 18">PGU16</strain>
        <plasmid evidence="17 18">PPGU16_p1</plasmid>
    </source>
</reference>
<dbReference type="Pfam" id="PF00989">
    <property type="entry name" value="PAS"/>
    <property type="match status" value="2"/>
</dbReference>
<dbReference type="FunFam" id="3.30.565.10:FF:000042">
    <property type="entry name" value="Two-component sensor histidine kinase KdpD"/>
    <property type="match status" value="1"/>
</dbReference>
<dbReference type="Gene3D" id="3.30.565.10">
    <property type="entry name" value="Histidine kinase-like ATPase, C-terminal domain"/>
    <property type="match status" value="1"/>
</dbReference>
<name>A0A7I8BWJ0_9BURK</name>
<keyword evidence="8" id="KW-0418">Kinase</keyword>
<dbReference type="GO" id="GO:0042802">
    <property type="term" value="F:identical protein binding"/>
    <property type="evidence" value="ECO:0007669"/>
    <property type="project" value="UniProtKB-ARBA"/>
</dbReference>
<dbReference type="SMART" id="SM00388">
    <property type="entry name" value="HisKA"/>
    <property type="match status" value="1"/>
</dbReference>
<dbReference type="NCBIfam" id="TIGR00229">
    <property type="entry name" value="sensory_box"/>
    <property type="match status" value="1"/>
</dbReference>
<dbReference type="InterPro" id="IPR003594">
    <property type="entry name" value="HATPase_dom"/>
</dbReference>
<dbReference type="InterPro" id="IPR003661">
    <property type="entry name" value="HisK_dim/P_dom"/>
</dbReference>
<proteinExistence type="predicted"/>
<dbReference type="Pfam" id="PF00512">
    <property type="entry name" value="HisKA"/>
    <property type="match status" value="1"/>
</dbReference>
<evidence type="ECO:0000256" key="8">
    <source>
        <dbReference type="ARBA" id="ARBA00022777"/>
    </source>
</evidence>
<dbReference type="InterPro" id="IPR000700">
    <property type="entry name" value="PAS-assoc_C"/>
</dbReference>
<dbReference type="PROSITE" id="PS50113">
    <property type="entry name" value="PAC"/>
    <property type="match status" value="1"/>
</dbReference>
<dbReference type="GO" id="GO:0006355">
    <property type="term" value="P:regulation of DNA-templated transcription"/>
    <property type="evidence" value="ECO:0007669"/>
    <property type="project" value="InterPro"/>
</dbReference>
<keyword evidence="4" id="KW-0597">Phosphoprotein</keyword>
<dbReference type="PROSITE" id="PS50112">
    <property type="entry name" value="PAS"/>
    <property type="match status" value="1"/>
</dbReference>
<comment type="catalytic activity">
    <reaction evidence="1">
        <text>ATP + protein L-histidine = ADP + protein N-phospho-L-histidine.</text>
        <dbReference type="EC" id="2.7.13.3"/>
    </reaction>
</comment>
<dbReference type="Gene3D" id="1.20.120.620">
    <property type="entry name" value="Backbone structure of the membrane domain of e. Coli histidine kinase receptor kdpd"/>
    <property type="match status" value="1"/>
</dbReference>
<evidence type="ECO:0000313" key="18">
    <source>
        <dbReference type="Proteomes" id="UP000510888"/>
    </source>
</evidence>
<keyword evidence="9" id="KW-0067">ATP-binding</keyword>
<keyword evidence="5" id="KW-0808">Transferase</keyword>
<dbReference type="EC" id="2.7.13.3" evidence="3"/>
<dbReference type="CDD" id="cd00130">
    <property type="entry name" value="PAS"/>
    <property type="match status" value="2"/>
</dbReference>
<dbReference type="PRINTS" id="PR00344">
    <property type="entry name" value="BCTRLSENSOR"/>
</dbReference>
<dbReference type="Pfam" id="PF02518">
    <property type="entry name" value="HATPase_c"/>
    <property type="match status" value="1"/>
</dbReference>
<evidence type="ECO:0000256" key="12">
    <source>
        <dbReference type="ARBA" id="ARBA00023136"/>
    </source>
</evidence>
<dbReference type="SMART" id="SM00387">
    <property type="entry name" value="HATPase_c"/>
    <property type="match status" value="1"/>
</dbReference>
<dbReference type="SUPFAM" id="SSF55874">
    <property type="entry name" value="ATPase domain of HSP90 chaperone/DNA topoisomerase II/histidine kinase"/>
    <property type="match status" value="1"/>
</dbReference>
<feature type="transmembrane region" description="Helical" evidence="13">
    <location>
        <begin position="12"/>
        <end position="37"/>
    </location>
</feature>
<dbReference type="InterPro" id="IPR025201">
    <property type="entry name" value="KdpD_TM"/>
</dbReference>
<dbReference type="AlphaFoldDB" id="A0A7I8BWJ0"/>
<dbReference type="PROSITE" id="PS50109">
    <property type="entry name" value="HIS_KIN"/>
    <property type="match status" value="1"/>
</dbReference>
<dbReference type="InterPro" id="IPR038318">
    <property type="entry name" value="KdpD_sf"/>
</dbReference>
<comment type="subcellular location">
    <subcellularLocation>
        <location evidence="2">Membrane</location>
        <topology evidence="2">Multi-pass membrane protein</topology>
    </subcellularLocation>
</comment>
<keyword evidence="7" id="KW-0547">Nucleotide-binding</keyword>
<geneLocation type="plasmid" evidence="17 18">
    <name>PPGU16_p1</name>
</geneLocation>
<dbReference type="PANTHER" id="PTHR43065">
    <property type="entry name" value="SENSOR HISTIDINE KINASE"/>
    <property type="match status" value="1"/>
</dbReference>
<dbReference type="PANTHER" id="PTHR43065:SF10">
    <property type="entry name" value="PEROXIDE STRESS-ACTIVATED HISTIDINE KINASE MAK3"/>
    <property type="match status" value="1"/>
</dbReference>
<dbReference type="InterPro" id="IPR036890">
    <property type="entry name" value="HATPase_C_sf"/>
</dbReference>
<dbReference type="KEGG" id="plad:PPGU16_59800"/>
<dbReference type="InterPro" id="IPR036097">
    <property type="entry name" value="HisK_dim/P_sf"/>
</dbReference>
<keyword evidence="6 13" id="KW-0812">Transmembrane</keyword>
<feature type="domain" description="PAC" evidence="16">
    <location>
        <begin position="192"/>
        <end position="244"/>
    </location>
</feature>
<dbReference type="GO" id="GO:0016020">
    <property type="term" value="C:membrane"/>
    <property type="evidence" value="ECO:0007669"/>
    <property type="project" value="UniProtKB-SubCell"/>
</dbReference>
<keyword evidence="18" id="KW-1185">Reference proteome</keyword>
<protein>
    <recommendedName>
        <fullName evidence="3">histidine kinase</fullName>
        <ecNumber evidence="3">2.7.13.3</ecNumber>
    </recommendedName>
</protein>
<keyword evidence="10 13" id="KW-1133">Transmembrane helix</keyword>
<dbReference type="EMBL" id="AP023176">
    <property type="protein sequence ID" value="BCF92913.1"/>
    <property type="molecule type" value="Genomic_DNA"/>
</dbReference>
<dbReference type="InterPro" id="IPR035965">
    <property type="entry name" value="PAS-like_dom_sf"/>
</dbReference>
<evidence type="ECO:0000256" key="1">
    <source>
        <dbReference type="ARBA" id="ARBA00000085"/>
    </source>
</evidence>
<feature type="domain" description="PAS" evidence="15">
    <location>
        <begin position="120"/>
        <end position="183"/>
    </location>
</feature>
<evidence type="ECO:0000256" key="2">
    <source>
        <dbReference type="ARBA" id="ARBA00004141"/>
    </source>
</evidence>
<dbReference type="InterPro" id="IPR000014">
    <property type="entry name" value="PAS"/>
</dbReference>
<dbReference type="Proteomes" id="UP000510888">
    <property type="component" value="Plasmid PPGU16_p1"/>
</dbReference>
<dbReference type="SMART" id="SM00091">
    <property type="entry name" value="PAS"/>
    <property type="match status" value="2"/>
</dbReference>
<dbReference type="InterPro" id="IPR004358">
    <property type="entry name" value="Sig_transdc_His_kin-like_C"/>
</dbReference>
<feature type="domain" description="Histidine kinase" evidence="14">
    <location>
        <begin position="393"/>
        <end position="609"/>
    </location>
</feature>
<dbReference type="Pfam" id="PF13493">
    <property type="entry name" value="DUF4118"/>
    <property type="match status" value="1"/>
</dbReference>
<evidence type="ECO:0000256" key="11">
    <source>
        <dbReference type="ARBA" id="ARBA00023012"/>
    </source>
</evidence>
<evidence type="ECO:0000256" key="4">
    <source>
        <dbReference type="ARBA" id="ARBA00022553"/>
    </source>
</evidence>
<dbReference type="Gene3D" id="1.10.287.130">
    <property type="match status" value="1"/>
</dbReference>
<evidence type="ECO:0000259" key="15">
    <source>
        <dbReference type="PROSITE" id="PS50112"/>
    </source>
</evidence>
<evidence type="ECO:0000256" key="13">
    <source>
        <dbReference type="SAM" id="Phobius"/>
    </source>
</evidence>
<evidence type="ECO:0000256" key="7">
    <source>
        <dbReference type="ARBA" id="ARBA00022741"/>
    </source>
</evidence>
<dbReference type="GO" id="GO:0000155">
    <property type="term" value="F:phosphorelay sensor kinase activity"/>
    <property type="evidence" value="ECO:0007669"/>
    <property type="project" value="InterPro"/>
</dbReference>
<evidence type="ECO:0000256" key="9">
    <source>
        <dbReference type="ARBA" id="ARBA00022840"/>
    </source>
</evidence>
<dbReference type="InterPro" id="IPR013767">
    <property type="entry name" value="PAS_fold"/>
</dbReference>
<keyword evidence="12 13" id="KW-0472">Membrane</keyword>
<organism evidence="17 18">
    <name type="scientific">Paraburkholderia largidicola</name>
    <dbReference type="NCBI Taxonomy" id="3014751"/>
    <lineage>
        <taxon>Bacteria</taxon>
        <taxon>Pseudomonadati</taxon>
        <taxon>Pseudomonadota</taxon>
        <taxon>Betaproteobacteria</taxon>
        <taxon>Burkholderiales</taxon>
        <taxon>Burkholderiaceae</taxon>
        <taxon>Paraburkholderia</taxon>
    </lineage>
</organism>